<dbReference type="SMART" id="SM00563">
    <property type="entry name" value="PlsC"/>
    <property type="match status" value="1"/>
</dbReference>
<dbReference type="OrthoDB" id="9803035at2"/>
<comment type="caution">
    <text evidence="7">The sequence shown here is derived from an EMBL/GenBank/DDBJ whole genome shotgun (WGS) entry which is preliminary data.</text>
</comment>
<dbReference type="InterPro" id="IPR002123">
    <property type="entry name" value="Plipid/glycerol_acylTrfase"/>
</dbReference>
<dbReference type="RefSeq" id="WP_146390278.1">
    <property type="nucleotide sequence ID" value="NZ_SJPK01000002.1"/>
</dbReference>
<dbReference type="CDD" id="cd07989">
    <property type="entry name" value="LPLAT_AGPAT-like"/>
    <property type="match status" value="1"/>
</dbReference>
<evidence type="ECO:0000313" key="8">
    <source>
        <dbReference type="Proteomes" id="UP000318053"/>
    </source>
</evidence>
<dbReference type="Proteomes" id="UP000318053">
    <property type="component" value="Unassembled WGS sequence"/>
</dbReference>
<comment type="pathway">
    <text evidence="1">Lipid metabolism.</text>
</comment>
<evidence type="ECO:0000256" key="3">
    <source>
        <dbReference type="ARBA" id="ARBA00023315"/>
    </source>
</evidence>
<protein>
    <submittedName>
        <fullName evidence="7">2-acyl-glycerophospho-ethanolamine acyltransferase</fullName>
    </submittedName>
</protein>
<evidence type="ECO:0000313" key="7">
    <source>
        <dbReference type="EMBL" id="TWT74277.1"/>
    </source>
</evidence>
<gene>
    <name evidence="7" type="ORF">CA85_11640</name>
</gene>
<organism evidence="7 8">
    <name type="scientific">Allorhodopirellula solitaria</name>
    <dbReference type="NCBI Taxonomy" id="2527987"/>
    <lineage>
        <taxon>Bacteria</taxon>
        <taxon>Pseudomonadati</taxon>
        <taxon>Planctomycetota</taxon>
        <taxon>Planctomycetia</taxon>
        <taxon>Pirellulales</taxon>
        <taxon>Pirellulaceae</taxon>
        <taxon>Allorhodopirellula</taxon>
    </lineage>
</organism>
<dbReference type="PANTHER" id="PTHR10434:SF11">
    <property type="entry name" value="1-ACYL-SN-GLYCEROL-3-PHOSPHATE ACYLTRANSFERASE"/>
    <property type="match status" value="1"/>
</dbReference>
<proteinExistence type="predicted"/>
<sequence>MAQPLPCERDETPADGSDGDGPPVDPAVIAGIVAKGPQPVLRYLFFLLIVRPVMLVIMGMNVRGRERLAEQGPLLVVANHNSHLDTFALMTLFPMSELHRVRPVAAADYFLRTRWFAWFSVRVLGIIPIDRDVRRGRGHPLDPISEQLEQGAIVLLFPEGTRGEPEQREPFQRGIAHLARRHPEVPILPVFLYGLGKALPRGEGLLVPFFIDAYVGPHVHWTGDKNSMMQRLDDEFESLVEGAQVPETL</sequence>
<evidence type="ECO:0000256" key="5">
    <source>
        <dbReference type="SAM" id="Phobius"/>
    </source>
</evidence>
<reference evidence="7 8" key="1">
    <citation type="submission" date="2019-02" db="EMBL/GenBank/DDBJ databases">
        <title>Deep-cultivation of Planctomycetes and their phenomic and genomic characterization uncovers novel biology.</title>
        <authorList>
            <person name="Wiegand S."/>
            <person name="Jogler M."/>
            <person name="Boedeker C."/>
            <person name="Pinto D."/>
            <person name="Vollmers J."/>
            <person name="Rivas-Marin E."/>
            <person name="Kohn T."/>
            <person name="Peeters S.H."/>
            <person name="Heuer A."/>
            <person name="Rast P."/>
            <person name="Oberbeckmann S."/>
            <person name="Bunk B."/>
            <person name="Jeske O."/>
            <person name="Meyerdierks A."/>
            <person name="Storesund J.E."/>
            <person name="Kallscheuer N."/>
            <person name="Luecker S."/>
            <person name="Lage O.M."/>
            <person name="Pohl T."/>
            <person name="Merkel B.J."/>
            <person name="Hornburger P."/>
            <person name="Mueller R.-W."/>
            <person name="Bruemmer F."/>
            <person name="Labrenz M."/>
            <person name="Spormann A.M."/>
            <person name="Op Den Camp H."/>
            <person name="Overmann J."/>
            <person name="Amann R."/>
            <person name="Jetten M.S.M."/>
            <person name="Mascher T."/>
            <person name="Medema M.H."/>
            <person name="Devos D.P."/>
            <person name="Kaster A.-K."/>
            <person name="Ovreas L."/>
            <person name="Rohde M."/>
            <person name="Galperin M.Y."/>
            <person name="Jogler C."/>
        </authorList>
    </citation>
    <scope>NUCLEOTIDE SEQUENCE [LARGE SCALE GENOMIC DNA]</scope>
    <source>
        <strain evidence="7 8">CA85</strain>
    </source>
</reference>
<accession>A0A5C5YEY1</accession>
<keyword evidence="3 7" id="KW-0012">Acyltransferase</keyword>
<evidence type="ECO:0000256" key="1">
    <source>
        <dbReference type="ARBA" id="ARBA00005189"/>
    </source>
</evidence>
<dbReference type="Pfam" id="PF01553">
    <property type="entry name" value="Acyltransferase"/>
    <property type="match status" value="1"/>
</dbReference>
<dbReference type="GO" id="GO:0006654">
    <property type="term" value="P:phosphatidic acid biosynthetic process"/>
    <property type="evidence" value="ECO:0007669"/>
    <property type="project" value="TreeGrafter"/>
</dbReference>
<evidence type="ECO:0000259" key="6">
    <source>
        <dbReference type="SMART" id="SM00563"/>
    </source>
</evidence>
<keyword evidence="5" id="KW-1133">Transmembrane helix</keyword>
<evidence type="ECO:0000256" key="2">
    <source>
        <dbReference type="ARBA" id="ARBA00022679"/>
    </source>
</evidence>
<dbReference type="AlphaFoldDB" id="A0A5C5YEY1"/>
<name>A0A5C5YEY1_9BACT</name>
<dbReference type="EMBL" id="SJPK01000002">
    <property type="protein sequence ID" value="TWT74277.1"/>
    <property type="molecule type" value="Genomic_DNA"/>
</dbReference>
<keyword evidence="5" id="KW-0812">Transmembrane</keyword>
<dbReference type="PANTHER" id="PTHR10434">
    <property type="entry name" value="1-ACYL-SN-GLYCEROL-3-PHOSPHATE ACYLTRANSFERASE"/>
    <property type="match status" value="1"/>
</dbReference>
<feature type="region of interest" description="Disordered" evidence="4">
    <location>
        <begin position="1"/>
        <end position="22"/>
    </location>
</feature>
<keyword evidence="5" id="KW-0472">Membrane</keyword>
<keyword evidence="8" id="KW-1185">Reference proteome</keyword>
<evidence type="ECO:0000256" key="4">
    <source>
        <dbReference type="SAM" id="MobiDB-lite"/>
    </source>
</evidence>
<feature type="transmembrane region" description="Helical" evidence="5">
    <location>
        <begin position="43"/>
        <end position="62"/>
    </location>
</feature>
<dbReference type="SUPFAM" id="SSF69593">
    <property type="entry name" value="Glycerol-3-phosphate (1)-acyltransferase"/>
    <property type="match status" value="1"/>
</dbReference>
<keyword evidence="2 7" id="KW-0808">Transferase</keyword>
<dbReference type="GO" id="GO:0003841">
    <property type="term" value="F:1-acylglycerol-3-phosphate O-acyltransferase activity"/>
    <property type="evidence" value="ECO:0007669"/>
    <property type="project" value="TreeGrafter"/>
</dbReference>
<feature type="domain" description="Phospholipid/glycerol acyltransferase" evidence="6">
    <location>
        <begin position="74"/>
        <end position="195"/>
    </location>
</feature>